<dbReference type="Pfam" id="PF05795">
    <property type="entry name" value="Plasmodium_Vir"/>
    <property type="match status" value="1"/>
</dbReference>
<dbReference type="RefSeq" id="XP_028546565.1">
    <property type="nucleotide sequence ID" value="XM_028690764.1"/>
</dbReference>
<keyword evidence="1" id="KW-0812">Transmembrane</keyword>
<dbReference type="Proteomes" id="UP000195521">
    <property type="component" value="Unassembled WGS sequence"/>
</dbReference>
<keyword evidence="3" id="KW-1185">Reference proteome</keyword>
<dbReference type="OMA" id="HTECEVE"/>
<keyword evidence="1" id="KW-0472">Membrane</keyword>
<reference evidence="3" key="1">
    <citation type="submission" date="2017-04" db="EMBL/GenBank/DDBJ databases">
        <title>Plasmodium gonderi genome.</title>
        <authorList>
            <person name="Arisue N."/>
            <person name="Honma H."/>
            <person name="Kawai S."/>
            <person name="Tougan T."/>
            <person name="Tanabe K."/>
            <person name="Horii T."/>
        </authorList>
    </citation>
    <scope>NUCLEOTIDE SEQUENCE [LARGE SCALE GENOMIC DNA]</scope>
    <source>
        <strain evidence="3">ATCC 30045</strain>
    </source>
</reference>
<dbReference type="AlphaFoldDB" id="A0A1Y1JN08"/>
<gene>
    <name evidence="2" type="ORF">PGO_000400</name>
</gene>
<evidence type="ECO:0000256" key="1">
    <source>
        <dbReference type="SAM" id="Phobius"/>
    </source>
</evidence>
<sequence>MLKQLYIINIIKTKQNRVQIYDQILKILPSQSKYNIFDKTDDNCEDIDFYNRAKDLIDKNTMNNDISGKLVKSLCYVYKKNENNELDRDDCNYLYFWLGDLLYKNSKNKESIYSDISILMFLLQSKGSMTICNNKNYYITEDNFDEMKILFDFSKDYDFLKSYIHKNSRSCDESFNIYFDERVKKYQSFKNMCYGRKTRDVACDIFNQFFKNMNIENSTNLRCTSVRVRIDSVEQQRESRRMTESYEKEEQQSIEAQLQENTTVHEVEGERVVQLGTLRITPYQQSDQIKRKTSIEGQSNMYTQAEMSSLTNRDLILSVTSGISSNPLAISSSQSIFIAPLFIGITVFSIIVYKFTPVGYWLKKALLSKSKRKSNIIMDRNKIEGYSILENLDSSRRLNVRYSNIY</sequence>
<protein>
    <submittedName>
        <fullName evidence="2">Variable surface protein</fullName>
    </submittedName>
</protein>
<dbReference type="OrthoDB" id="383226at2759"/>
<proteinExistence type="predicted"/>
<dbReference type="GeneID" id="39744784"/>
<comment type="caution">
    <text evidence="2">The sequence shown here is derived from an EMBL/GenBank/DDBJ whole genome shotgun (WGS) entry which is preliminary data.</text>
</comment>
<keyword evidence="1" id="KW-1133">Transmembrane helix</keyword>
<organism evidence="2 3">
    <name type="scientific">Plasmodium gonderi</name>
    <dbReference type="NCBI Taxonomy" id="77519"/>
    <lineage>
        <taxon>Eukaryota</taxon>
        <taxon>Sar</taxon>
        <taxon>Alveolata</taxon>
        <taxon>Apicomplexa</taxon>
        <taxon>Aconoidasida</taxon>
        <taxon>Haemosporida</taxon>
        <taxon>Plasmodiidae</taxon>
        <taxon>Plasmodium</taxon>
        <taxon>Plasmodium (Plasmodium)</taxon>
    </lineage>
</organism>
<dbReference type="InterPro" id="IPR008780">
    <property type="entry name" value="Plasmodium_Vir"/>
</dbReference>
<feature type="transmembrane region" description="Helical" evidence="1">
    <location>
        <begin position="337"/>
        <end position="362"/>
    </location>
</feature>
<name>A0A1Y1JN08_PLAGO</name>
<evidence type="ECO:0000313" key="2">
    <source>
        <dbReference type="EMBL" id="GAW83976.1"/>
    </source>
</evidence>
<accession>A0A1Y1JN08</accession>
<dbReference type="EMBL" id="BDQF01000047">
    <property type="protein sequence ID" value="GAW83976.1"/>
    <property type="molecule type" value="Genomic_DNA"/>
</dbReference>
<evidence type="ECO:0000313" key="3">
    <source>
        <dbReference type="Proteomes" id="UP000195521"/>
    </source>
</evidence>